<dbReference type="SUPFAM" id="SSF51261">
    <property type="entry name" value="Duplicated hybrid motif"/>
    <property type="match status" value="1"/>
</dbReference>
<dbReference type="InterPro" id="IPR016047">
    <property type="entry name" value="M23ase_b-sheet_dom"/>
</dbReference>
<dbReference type="CDD" id="cd12797">
    <property type="entry name" value="M23_peptidase"/>
    <property type="match status" value="1"/>
</dbReference>
<dbReference type="RefSeq" id="WP_166584328.1">
    <property type="nucleotide sequence ID" value="NZ_WWEO01000037.1"/>
</dbReference>
<reference evidence="2" key="2">
    <citation type="submission" date="2020-10" db="EMBL/GenBank/DDBJ databases">
        <title>Mucilaginibacter sp. nov., isolated from soil.</title>
        <authorList>
            <person name="Jeon C.O."/>
        </authorList>
    </citation>
    <scope>NUCLEOTIDE SEQUENCE</scope>
    <source>
        <strain evidence="2">R11</strain>
    </source>
</reference>
<dbReference type="InterPro" id="IPR011055">
    <property type="entry name" value="Dup_hybrid_motif"/>
</dbReference>
<dbReference type="Pfam" id="PF01551">
    <property type="entry name" value="Peptidase_M23"/>
    <property type="match status" value="1"/>
</dbReference>
<evidence type="ECO:0000313" key="3">
    <source>
        <dbReference type="Proteomes" id="UP000638732"/>
    </source>
</evidence>
<dbReference type="PANTHER" id="PTHR21666:SF270">
    <property type="entry name" value="MUREIN HYDROLASE ACTIVATOR ENVC"/>
    <property type="match status" value="1"/>
</dbReference>
<comment type="caution">
    <text evidence="2">The sequence shown here is derived from an EMBL/GenBank/DDBJ whole genome shotgun (WGS) entry which is preliminary data.</text>
</comment>
<dbReference type="AlphaFoldDB" id="A0A965ZEP1"/>
<dbReference type="InterPro" id="IPR050570">
    <property type="entry name" value="Cell_wall_metabolism_enzyme"/>
</dbReference>
<dbReference type="Gene3D" id="2.70.70.10">
    <property type="entry name" value="Glucose Permease (Domain IIA)"/>
    <property type="match status" value="1"/>
</dbReference>
<proteinExistence type="predicted"/>
<protein>
    <submittedName>
        <fullName evidence="2">Peptidoglycan DD-metalloendopeptidase family protein</fullName>
    </submittedName>
</protein>
<evidence type="ECO:0000313" key="2">
    <source>
        <dbReference type="EMBL" id="NCD68301.1"/>
    </source>
</evidence>
<reference evidence="2" key="1">
    <citation type="submission" date="2020-01" db="EMBL/GenBank/DDBJ databases">
        <authorList>
            <person name="Seo Y.L."/>
        </authorList>
    </citation>
    <scope>NUCLEOTIDE SEQUENCE</scope>
    <source>
        <strain evidence="2">R11</strain>
    </source>
</reference>
<dbReference type="PANTHER" id="PTHR21666">
    <property type="entry name" value="PEPTIDASE-RELATED"/>
    <property type="match status" value="1"/>
</dbReference>
<dbReference type="EMBL" id="WWEO01000037">
    <property type="protein sequence ID" value="NCD68301.1"/>
    <property type="molecule type" value="Genomic_DNA"/>
</dbReference>
<name>A0A965ZEP1_9SPHI</name>
<accession>A0A965ZEP1</accession>
<sequence length="144" mass="15831">MRTAAGLWIICLPLLKLSINSSFGYRLHPLTGKYAFHNGVDFKARSDTVFAMMDGTVAAVAYDDLSGTHIRIDHGNGITSVSGHLSHVLVLPGEEVIAGQPIAITGKTGRITGEHLHFSLYLHQRCVDPLEFIYQAIKNNKHHE</sequence>
<dbReference type="Proteomes" id="UP000638732">
    <property type="component" value="Unassembled WGS sequence"/>
</dbReference>
<gene>
    <name evidence="2" type="ORF">GSY63_02890</name>
</gene>
<feature type="domain" description="M23ase beta-sheet core" evidence="1">
    <location>
        <begin position="36"/>
        <end position="129"/>
    </location>
</feature>
<dbReference type="GO" id="GO:0004222">
    <property type="term" value="F:metalloendopeptidase activity"/>
    <property type="evidence" value="ECO:0007669"/>
    <property type="project" value="TreeGrafter"/>
</dbReference>
<organism evidence="2 3">
    <name type="scientific">Mucilaginibacter agri</name>
    <dbReference type="NCBI Taxonomy" id="2695265"/>
    <lineage>
        <taxon>Bacteria</taxon>
        <taxon>Pseudomonadati</taxon>
        <taxon>Bacteroidota</taxon>
        <taxon>Sphingobacteriia</taxon>
        <taxon>Sphingobacteriales</taxon>
        <taxon>Sphingobacteriaceae</taxon>
        <taxon>Mucilaginibacter</taxon>
    </lineage>
</organism>
<keyword evidence="3" id="KW-1185">Reference proteome</keyword>
<evidence type="ECO:0000259" key="1">
    <source>
        <dbReference type="Pfam" id="PF01551"/>
    </source>
</evidence>